<evidence type="ECO:0000313" key="3">
    <source>
        <dbReference type="Proteomes" id="UP000466345"/>
    </source>
</evidence>
<evidence type="ECO:0000256" key="1">
    <source>
        <dbReference type="SAM" id="SignalP"/>
    </source>
</evidence>
<dbReference type="EMBL" id="WEGJ01000031">
    <property type="protein sequence ID" value="MQY15302.1"/>
    <property type="molecule type" value="Genomic_DNA"/>
</dbReference>
<feature type="signal peptide" evidence="1">
    <location>
        <begin position="1"/>
        <end position="26"/>
    </location>
</feature>
<feature type="chain" id="PRO_5029876637" description="Lipoprotein" evidence="1">
    <location>
        <begin position="27"/>
        <end position="408"/>
    </location>
</feature>
<proteinExistence type="predicted"/>
<protein>
    <recommendedName>
        <fullName evidence="4">Lipoprotein</fullName>
    </recommendedName>
</protein>
<keyword evidence="3" id="KW-1185">Reference proteome</keyword>
<comment type="caution">
    <text evidence="2">The sequence shown here is derived from an EMBL/GenBank/DDBJ whole genome shotgun (WGS) entry which is preliminary data.</text>
</comment>
<dbReference type="Proteomes" id="UP000466345">
    <property type="component" value="Unassembled WGS sequence"/>
</dbReference>
<name>A0A7K0CQM6_9ACTN</name>
<keyword evidence="1" id="KW-0732">Signal</keyword>
<dbReference type="OrthoDB" id="5242307at2"/>
<dbReference type="AlphaFoldDB" id="A0A7K0CQM6"/>
<organism evidence="2 3">
    <name type="scientific">Streptomyces smaragdinus</name>
    <dbReference type="NCBI Taxonomy" id="2585196"/>
    <lineage>
        <taxon>Bacteria</taxon>
        <taxon>Bacillati</taxon>
        <taxon>Actinomycetota</taxon>
        <taxon>Actinomycetes</taxon>
        <taxon>Kitasatosporales</taxon>
        <taxon>Streptomycetaceae</taxon>
        <taxon>Streptomyces</taxon>
    </lineage>
</organism>
<evidence type="ECO:0008006" key="4">
    <source>
        <dbReference type="Google" id="ProtNLM"/>
    </source>
</evidence>
<dbReference type="RefSeq" id="WP_153456123.1">
    <property type="nucleotide sequence ID" value="NZ_WEGJ01000031.1"/>
</dbReference>
<reference evidence="2 3" key="1">
    <citation type="submission" date="2019-10" db="EMBL/GenBank/DDBJ databases">
        <title>Streptomyces smaragdinus sp. nov. and Streptomyces fabii sp. nov., isolated from the gut of fungus growing-termite Macrotermes natalensis.</title>
        <authorList>
            <person name="Schwitalla J."/>
            <person name="Benndorf R."/>
            <person name="Martin K."/>
            <person name="De Beer W."/>
            <person name="Kaster A.-K."/>
            <person name="Vollmers J."/>
            <person name="Poulsen M."/>
            <person name="Beemelmanns C."/>
        </authorList>
    </citation>
    <scope>NUCLEOTIDE SEQUENCE [LARGE SCALE GENOMIC DNA]</scope>
    <source>
        <strain evidence="2 3">RB5</strain>
    </source>
</reference>
<gene>
    <name evidence="2" type="ORF">SRB5_54810</name>
</gene>
<evidence type="ECO:0000313" key="2">
    <source>
        <dbReference type="EMBL" id="MQY15302.1"/>
    </source>
</evidence>
<accession>A0A7K0CQM6</accession>
<sequence>MRPTPRPLAALLALLVLCLTASCAGAPGDRDPDAAVRRLLDARARAVLGHDAGAFLATVDPRAAAYRTRQAALLDNLAEVPLAQWRYRLVSAPVREPSGRLRADVELDYRLRGHDTASVVVREPLLFGERDGRWYVTGEAPGGGPPQLWDQGRVLAERGARSLVLGVGTGPGARERLREIRTAADRSVGLADDAWDGDWGRRVVILVPSSVDGMAALLQAPASGYQGIAAVTTGETAGGAPGAPADRVVINPDAYRTLGELGRRIVLTHETAHVATRAVTGPGTPLWLSEGFADWAGYLGGPTTPRLAAPELAAALARGETPGALPSDGDFRFDGDADRLARAYEASWLACRLIAVRWGDDALRDVYRAVGGDPAPGDAVERALRTRLGVGRAEFVRLWREYLRTELG</sequence>